<feature type="transmembrane region" description="Helical" evidence="10">
    <location>
        <begin position="266"/>
        <end position="285"/>
    </location>
</feature>
<gene>
    <name evidence="13" type="ORF">AZF04_10695</name>
</gene>
<dbReference type="PROSITE" id="PS50893">
    <property type="entry name" value="ABC_TRANSPORTER_2"/>
    <property type="match status" value="1"/>
</dbReference>
<evidence type="ECO:0000256" key="2">
    <source>
        <dbReference type="ARBA" id="ARBA00022448"/>
    </source>
</evidence>
<evidence type="ECO:0000256" key="3">
    <source>
        <dbReference type="ARBA" id="ARBA00022475"/>
    </source>
</evidence>
<dbReference type="SUPFAM" id="SSF52540">
    <property type="entry name" value="P-loop containing nucleoside triphosphate hydrolases"/>
    <property type="match status" value="1"/>
</dbReference>
<keyword evidence="3" id="KW-1003">Cell membrane</keyword>
<keyword evidence="9 10" id="KW-0472">Membrane</keyword>
<dbReference type="InterPro" id="IPR011527">
    <property type="entry name" value="ABC1_TM_dom"/>
</dbReference>
<dbReference type="Gene3D" id="1.20.1560.10">
    <property type="entry name" value="ABC transporter type 1, transmembrane domain"/>
    <property type="match status" value="1"/>
</dbReference>
<feature type="transmembrane region" description="Helical" evidence="10">
    <location>
        <begin position="147"/>
        <end position="172"/>
    </location>
</feature>
<dbReference type="InterPro" id="IPR036640">
    <property type="entry name" value="ABC1_TM_sf"/>
</dbReference>
<sequence>MFNTLKKMMQVLHKKDKQKFLYLFLMMIIAALLETIGVGLIVPVVSVITNPAIIEQNPLLFSVYQFLNVQSEETFVLILVLALLFTFVSKNVYLLLFFKVQFKLIFNTQVKLAKELFQEYLKKPYTFHLQRNTSELLRNVNSEVPKVFQGIILSTFHLLTEVLVVLCLLTLLIYSAPIMTLTASVLLGGSIVIFFKLFKEKISQLGKEQQRVGGMMIKWVNQGLGASKELKVSGKENFFIHAYREQSLIQAKNNQYVKMLEQVPRLFIETLIVSMVLLMMIMTVFQGTSTTEAVSILALFAMAAFRLMPSINRIMTMITTIRYSLPALTVIHDDLIKNSQRQRDDKEKEHKKEEKQIRMFHDSLQLSNVSFRYPEQEKYSIKDISLRIPIGHSVAFIGESGAGKTTLVDLLLGILEPEKGSVLIDHYPLHQIKQEWQRRIGYIPQTIFLSDDSIRQNIAFGVEPDLIDDQKVWRAIEQAQLLQYVKDLPEQLDSNVGERGVKLSGGQRQRIGIARALYHNPEILFMDEATSALDHETEQEMMEAIEGLKGEKTIIMIAHRLSTIRSCEIVYKIHKGKLVEINQNCQQIII</sequence>
<feature type="transmembrane region" description="Helical" evidence="10">
    <location>
        <begin position="291"/>
        <end position="308"/>
    </location>
</feature>
<evidence type="ECO:0000256" key="1">
    <source>
        <dbReference type="ARBA" id="ARBA00004651"/>
    </source>
</evidence>
<dbReference type="OrthoDB" id="9770415at2"/>
<dbReference type="Gene3D" id="3.40.50.300">
    <property type="entry name" value="P-loop containing nucleotide triphosphate hydrolases"/>
    <property type="match status" value="1"/>
</dbReference>
<evidence type="ECO:0000256" key="4">
    <source>
        <dbReference type="ARBA" id="ARBA00022692"/>
    </source>
</evidence>
<dbReference type="Pfam" id="PF00005">
    <property type="entry name" value="ABC_tran"/>
    <property type="match status" value="1"/>
</dbReference>
<dbReference type="InterPro" id="IPR017871">
    <property type="entry name" value="ABC_transporter-like_CS"/>
</dbReference>
<reference evidence="13" key="1">
    <citation type="submission" date="2016-02" db="EMBL/GenBank/DDBJ databases">
        <title>Genome sequence of Bacillus trypoxylicola KCTC 13244(T).</title>
        <authorList>
            <person name="Jeong H."/>
            <person name="Park S.-H."/>
            <person name="Choi S.-K."/>
        </authorList>
    </citation>
    <scope>NUCLEOTIDE SEQUENCE [LARGE SCALE GENOMIC DNA]</scope>
    <source>
        <strain evidence="13">KCTC 13244</strain>
    </source>
</reference>
<evidence type="ECO:0000256" key="7">
    <source>
        <dbReference type="ARBA" id="ARBA00022840"/>
    </source>
</evidence>
<feature type="transmembrane region" description="Helical" evidence="10">
    <location>
        <begin position="21"/>
        <end position="54"/>
    </location>
</feature>
<evidence type="ECO:0000259" key="11">
    <source>
        <dbReference type="PROSITE" id="PS50893"/>
    </source>
</evidence>
<dbReference type="PROSITE" id="PS50929">
    <property type="entry name" value="ABC_TM1F"/>
    <property type="match status" value="1"/>
</dbReference>
<dbReference type="InterPro" id="IPR003439">
    <property type="entry name" value="ABC_transporter-like_ATP-bd"/>
</dbReference>
<dbReference type="Proteomes" id="UP000075806">
    <property type="component" value="Unassembled WGS sequence"/>
</dbReference>
<dbReference type="PANTHER" id="PTHR24221">
    <property type="entry name" value="ATP-BINDING CASSETTE SUB-FAMILY B"/>
    <property type="match status" value="1"/>
</dbReference>
<dbReference type="RefSeq" id="WP_061949782.1">
    <property type="nucleotide sequence ID" value="NZ_LTAO01000036.1"/>
</dbReference>
<feature type="transmembrane region" description="Helical" evidence="10">
    <location>
        <begin position="178"/>
        <end position="198"/>
    </location>
</feature>
<dbReference type="InterPro" id="IPR027417">
    <property type="entry name" value="P-loop_NTPase"/>
</dbReference>
<feature type="domain" description="ABC transporter" evidence="11">
    <location>
        <begin position="364"/>
        <end position="590"/>
    </location>
</feature>
<keyword evidence="6" id="KW-0378">Hydrolase</keyword>
<evidence type="ECO:0000259" key="12">
    <source>
        <dbReference type="PROSITE" id="PS50929"/>
    </source>
</evidence>
<dbReference type="PANTHER" id="PTHR24221:SF654">
    <property type="entry name" value="ATP-BINDING CASSETTE SUB-FAMILY B MEMBER 6"/>
    <property type="match status" value="1"/>
</dbReference>
<dbReference type="Pfam" id="PF00664">
    <property type="entry name" value="ABC_membrane"/>
    <property type="match status" value="1"/>
</dbReference>
<protein>
    <submittedName>
        <fullName evidence="13">ABC transporter</fullName>
    </submittedName>
</protein>
<dbReference type="FunFam" id="3.40.50.300:FF:000299">
    <property type="entry name" value="ABC transporter ATP-binding protein/permease"/>
    <property type="match status" value="1"/>
</dbReference>
<dbReference type="InterPro" id="IPR039421">
    <property type="entry name" value="Type_1_exporter"/>
</dbReference>
<dbReference type="GO" id="GO:0005886">
    <property type="term" value="C:plasma membrane"/>
    <property type="evidence" value="ECO:0007669"/>
    <property type="project" value="UniProtKB-SubCell"/>
</dbReference>
<organism evidence="13 14">
    <name type="scientific">Alkalihalobacillus trypoxylicola</name>
    <dbReference type="NCBI Taxonomy" id="519424"/>
    <lineage>
        <taxon>Bacteria</taxon>
        <taxon>Bacillati</taxon>
        <taxon>Bacillota</taxon>
        <taxon>Bacilli</taxon>
        <taxon>Bacillales</taxon>
        <taxon>Bacillaceae</taxon>
        <taxon>Alkalihalobacillus</taxon>
    </lineage>
</organism>
<feature type="transmembrane region" description="Helical" evidence="10">
    <location>
        <begin position="74"/>
        <end position="98"/>
    </location>
</feature>
<evidence type="ECO:0000256" key="8">
    <source>
        <dbReference type="ARBA" id="ARBA00022989"/>
    </source>
</evidence>
<dbReference type="GO" id="GO:0034040">
    <property type="term" value="F:ATPase-coupled lipid transmembrane transporter activity"/>
    <property type="evidence" value="ECO:0007669"/>
    <property type="project" value="TreeGrafter"/>
</dbReference>
<evidence type="ECO:0000313" key="13">
    <source>
        <dbReference type="EMBL" id="KYG27652.1"/>
    </source>
</evidence>
<name>A0A161PG33_9BACI</name>
<keyword evidence="14" id="KW-1185">Reference proteome</keyword>
<keyword evidence="4 10" id="KW-0812">Transmembrane</keyword>
<dbReference type="GO" id="GO:0140359">
    <property type="term" value="F:ABC-type transporter activity"/>
    <property type="evidence" value="ECO:0007669"/>
    <property type="project" value="InterPro"/>
</dbReference>
<feature type="domain" description="ABC transmembrane type-1" evidence="12">
    <location>
        <begin position="23"/>
        <end position="321"/>
    </location>
</feature>
<dbReference type="GO" id="GO:0005524">
    <property type="term" value="F:ATP binding"/>
    <property type="evidence" value="ECO:0007669"/>
    <property type="project" value="UniProtKB-KW"/>
</dbReference>
<dbReference type="STRING" id="519424.AZF04_10695"/>
<keyword evidence="5" id="KW-0547">Nucleotide-binding</keyword>
<dbReference type="PROSITE" id="PS00211">
    <property type="entry name" value="ABC_TRANSPORTER_1"/>
    <property type="match status" value="1"/>
</dbReference>
<keyword evidence="2" id="KW-0813">Transport</keyword>
<dbReference type="SMART" id="SM00382">
    <property type="entry name" value="AAA"/>
    <property type="match status" value="1"/>
</dbReference>
<dbReference type="InterPro" id="IPR003593">
    <property type="entry name" value="AAA+_ATPase"/>
</dbReference>
<evidence type="ECO:0000256" key="9">
    <source>
        <dbReference type="ARBA" id="ARBA00023136"/>
    </source>
</evidence>
<evidence type="ECO:0000256" key="5">
    <source>
        <dbReference type="ARBA" id="ARBA00022741"/>
    </source>
</evidence>
<comment type="subcellular location">
    <subcellularLocation>
        <location evidence="1">Cell membrane</location>
        <topology evidence="1">Multi-pass membrane protein</topology>
    </subcellularLocation>
</comment>
<keyword evidence="6" id="KW-0645">Protease</keyword>
<proteinExistence type="predicted"/>
<dbReference type="SUPFAM" id="SSF90123">
    <property type="entry name" value="ABC transporter transmembrane region"/>
    <property type="match status" value="1"/>
</dbReference>
<dbReference type="GO" id="GO:0016887">
    <property type="term" value="F:ATP hydrolysis activity"/>
    <property type="evidence" value="ECO:0007669"/>
    <property type="project" value="InterPro"/>
</dbReference>
<accession>A0A161PG33</accession>
<keyword evidence="8 10" id="KW-1133">Transmembrane helix</keyword>
<evidence type="ECO:0000313" key="14">
    <source>
        <dbReference type="Proteomes" id="UP000075806"/>
    </source>
</evidence>
<evidence type="ECO:0000256" key="6">
    <source>
        <dbReference type="ARBA" id="ARBA00022807"/>
    </source>
</evidence>
<dbReference type="AlphaFoldDB" id="A0A161PG33"/>
<dbReference type="GO" id="GO:0008234">
    <property type="term" value="F:cysteine-type peptidase activity"/>
    <property type="evidence" value="ECO:0007669"/>
    <property type="project" value="UniProtKB-KW"/>
</dbReference>
<evidence type="ECO:0000256" key="10">
    <source>
        <dbReference type="SAM" id="Phobius"/>
    </source>
</evidence>
<dbReference type="EMBL" id="LTAO01000036">
    <property type="protein sequence ID" value="KYG27652.1"/>
    <property type="molecule type" value="Genomic_DNA"/>
</dbReference>
<keyword evidence="6" id="KW-0788">Thiol protease</keyword>
<comment type="caution">
    <text evidence="13">The sequence shown here is derived from an EMBL/GenBank/DDBJ whole genome shotgun (WGS) entry which is preliminary data.</text>
</comment>
<keyword evidence="7" id="KW-0067">ATP-binding</keyword>